<accession>A0ABR2D9Z9</accession>
<sequence length="69" mass="7918">MPSGLQSDEESPRAFFSELPDGNITRKPKRYGSLWDFQEKELSGRSLSDSDLSTWRNILTKEAKKTLKL</sequence>
<proteinExistence type="predicted"/>
<organism evidence="2 3">
    <name type="scientific">Hibiscus sabdariffa</name>
    <name type="common">roselle</name>
    <dbReference type="NCBI Taxonomy" id="183260"/>
    <lineage>
        <taxon>Eukaryota</taxon>
        <taxon>Viridiplantae</taxon>
        <taxon>Streptophyta</taxon>
        <taxon>Embryophyta</taxon>
        <taxon>Tracheophyta</taxon>
        <taxon>Spermatophyta</taxon>
        <taxon>Magnoliopsida</taxon>
        <taxon>eudicotyledons</taxon>
        <taxon>Gunneridae</taxon>
        <taxon>Pentapetalae</taxon>
        <taxon>rosids</taxon>
        <taxon>malvids</taxon>
        <taxon>Malvales</taxon>
        <taxon>Malvaceae</taxon>
        <taxon>Malvoideae</taxon>
        <taxon>Hibiscus</taxon>
    </lineage>
</organism>
<comment type="caution">
    <text evidence="2">The sequence shown here is derived from an EMBL/GenBank/DDBJ whole genome shotgun (WGS) entry which is preliminary data.</text>
</comment>
<name>A0ABR2D9Z9_9ROSI</name>
<feature type="region of interest" description="Disordered" evidence="1">
    <location>
        <begin position="1"/>
        <end position="21"/>
    </location>
</feature>
<evidence type="ECO:0000313" key="3">
    <source>
        <dbReference type="Proteomes" id="UP001472677"/>
    </source>
</evidence>
<evidence type="ECO:0000313" key="2">
    <source>
        <dbReference type="EMBL" id="KAK8533232.1"/>
    </source>
</evidence>
<protein>
    <submittedName>
        <fullName evidence="2">Uncharacterized protein</fullName>
    </submittedName>
</protein>
<reference evidence="2 3" key="1">
    <citation type="journal article" date="2024" name="G3 (Bethesda)">
        <title>Genome assembly of Hibiscus sabdariffa L. provides insights into metabolisms of medicinal natural products.</title>
        <authorList>
            <person name="Kim T."/>
        </authorList>
    </citation>
    <scope>NUCLEOTIDE SEQUENCE [LARGE SCALE GENOMIC DNA]</scope>
    <source>
        <strain evidence="2">TK-2024</strain>
        <tissue evidence="2">Old leaves</tissue>
    </source>
</reference>
<dbReference type="Proteomes" id="UP001472677">
    <property type="component" value="Unassembled WGS sequence"/>
</dbReference>
<gene>
    <name evidence="2" type="ORF">V6N12_076508</name>
</gene>
<evidence type="ECO:0000256" key="1">
    <source>
        <dbReference type="SAM" id="MobiDB-lite"/>
    </source>
</evidence>
<dbReference type="EMBL" id="JBBPBM010000033">
    <property type="protein sequence ID" value="KAK8533232.1"/>
    <property type="molecule type" value="Genomic_DNA"/>
</dbReference>
<keyword evidence="3" id="KW-1185">Reference proteome</keyword>